<evidence type="ECO:0000313" key="2">
    <source>
        <dbReference type="EMBL" id="GBL87395.1"/>
    </source>
</evidence>
<keyword evidence="3" id="KW-1185">Reference proteome</keyword>
<comment type="caution">
    <text evidence="2">The sequence shown here is derived from an EMBL/GenBank/DDBJ whole genome shotgun (WGS) entry which is preliminary data.</text>
</comment>
<sequence length="90" mass="10298">MKIGRNDFDWWNSNNSKSETSCADSHLRPRCEASGTSNGLPRLRPSDEARKSEIHRECVWGDRRAMVAHFGAYLNDERNFSIKMGGKKRA</sequence>
<reference evidence="2 3" key="1">
    <citation type="journal article" date="2019" name="Sci. Rep.">
        <title>Orb-weaving spider Araneus ventricosus genome elucidates the spidroin gene catalogue.</title>
        <authorList>
            <person name="Kono N."/>
            <person name="Nakamura H."/>
            <person name="Ohtoshi R."/>
            <person name="Moran D.A.P."/>
            <person name="Shinohara A."/>
            <person name="Yoshida Y."/>
            <person name="Fujiwara M."/>
            <person name="Mori M."/>
            <person name="Tomita M."/>
            <person name="Arakawa K."/>
        </authorList>
    </citation>
    <scope>NUCLEOTIDE SEQUENCE [LARGE SCALE GENOMIC DNA]</scope>
</reference>
<accession>A0A4Y2B7S1</accession>
<evidence type="ECO:0000313" key="3">
    <source>
        <dbReference type="Proteomes" id="UP000499080"/>
    </source>
</evidence>
<gene>
    <name evidence="2" type="ORF">AVEN_118341_1</name>
</gene>
<dbReference type="EMBL" id="BGPR01000053">
    <property type="protein sequence ID" value="GBL87395.1"/>
    <property type="molecule type" value="Genomic_DNA"/>
</dbReference>
<evidence type="ECO:0000256" key="1">
    <source>
        <dbReference type="SAM" id="MobiDB-lite"/>
    </source>
</evidence>
<name>A0A4Y2B7S1_ARAVE</name>
<dbReference type="Proteomes" id="UP000499080">
    <property type="component" value="Unassembled WGS sequence"/>
</dbReference>
<dbReference type="AlphaFoldDB" id="A0A4Y2B7S1"/>
<feature type="region of interest" description="Disordered" evidence="1">
    <location>
        <begin position="19"/>
        <end position="49"/>
    </location>
</feature>
<organism evidence="2 3">
    <name type="scientific">Araneus ventricosus</name>
    <name type="common">Orbweaver spider</name>
    <name type="synonym">Epeira ventricosa</name>
    <dbReference type="NCBI Taxonomy" id="182803"/>
    <lineage>
        <taxon>Eukaryota</taxon>
        <taxon>Metazoa</taxon>
        <taxon>Ecdysozoa</taxon>
        <taxon>Arthropoda</taxon>
        <taxon>Chelicerata</taxon>
        <taxon>Arachnida</taxon>
        <taxon>Araneae</taxon>
        <taxon>Araneomorphae</taxon>
        <taxon>Entelegynae</taxon>
        <taxon>Araneoidea</taxon>
        <taxon>Araneidae</taxon>
        <taxon>Araneus</taxon>
    </lineage>
</organism>
<proteinExistence type="predicted"/>
<protein>
    <submittedName>
        <fullName evidence="2">Uncharacterized protein</fullName>
    </submittedName>
</protein>